<protein>
    <recommendedName>
        <fullName evidence="2">Insulin receptor substrate 1</fullName>
    </recommendedName>
    <alternativeName>
        <fullName evidence="8">Protein chico</fullName>
    </alternativeName>
</protein>
<dbReference type="PANTHER" id="PTHR10614">
    <property type="entry name" value="INSULIN RECEPTOR SUBSTRATE"/>
    <property type="match status" value="1"/>
</dbReference>
<evidence type="ECO:0000256" key="2">
    <source>
        <dbReference type="ARBA" id="ARBA00015710"/>
    </source>
</evidence>
<evidence type="ECO:0000256" key="10">
    <source>
        <dbReference type="SAM" id="MobiDB-lite"/>
    </source>
</evidence>
<feature type="region of interest" description="Disordered" evidence="10">
    <location>
        <begin position="226"/>
        <end position="360"/>
    </location>
</feature>
<dbReference type="SUPFAM" id="SSF50729">
    <property type="entry name" value="PH domain-like"/>
    <property type="match status" value="2"/>
</dbReference>
<dbReference type="GO" id="GO:0005886">
    <property type="term" value="C:plasma membrane"/>
    <property type="evidence" value="ECO:0007669"/>
    <property type="project" value="TreeGrafter"/>
</dbReference>
<gene>
    <name evidence="13" type="ORF">pdam_00015468</name>
</gene>
<name>A0A3M6UHM2_POCDA</name>
<dbReference type="InterPro" id="IPR039011">
    <property type="entry name" value="IRS"/>
</dbReference>
<dbReference type="GO" id="GO:0005829">
    <property type="term" value="C:cytosol"/>
    <property type="evidence" value="ECO:0007669"/>
    <property type="project" value="TreeGrafter"/>
</dbReference>
<feature type="domain" description="PH" evidence="11">
    <location>
        <begin position="13"/>
        <end position="114"/>
    </location>
</feature>
<keyword evidence="5" id="KW-0677">Repeat</keyword>
<dbReference type="STRING" id="46731.A0A3M6UHM2"/>
<dbReference type="SMART" id="SM01244">
    <property type="entry name" value="IRS"/>
    <property type="match status" value="1"/>
</dbReference>
<dbReference type="Gene3D" id="2.30.29.30">
    <property type="entry name" value="Pleckstrin-homology domain (PH domain)/Phosphotyrosine-binding domain (PTB)"/>
    <property type="match status" value="2"/>
</dbReference>
<dbReference type="GO" id="GO:0005158">
    <property type="term" value="F:insulin receptor binding"/>
    <property type="evidence" value="ECO:0007669"/>
    <property type="project" value="InterPro"/>
</dbReference>
<evidence type="ECO:0000256" key="9">
    <source>
        <dbReference type="ARBA" id="ARBA00046145"/>
    </source>
</evidence>
<feature type="compositionally biased region" description="Polar residues" evidence="10">
    <location>
        <begin position="433"/>
        <end position="466"/>
    </location>
</feature>
<keyword evidence="4" id="KW-0341">Growth regulation</keyword>
<dbReference type="CDD" id="cd01204">
    <property type="entry name" value="PTB_IRS"/>
    <property type="match status" value="1"/>
</dbReference>
<dbReference type="GO" id="GO:0008286">
    <property type="term" value="P:insulin receptor signaling pathway"/>
    <property type="evidence" value="ECO:0007669"/>
    <property type="project" value="InterPro"/>
</dbReference>
<feature type="region of interest" description="Disordered" evidence="10">
    <location>
        <begin position="505"/>
        <end position="538"/>
    </location>
</feature>
<evidence type="ECO:0000313" key="14">
    <source>
        <dbReference type="Proteomes" id="UP000275408"/>
    </source>
</evidence>
<feature type="compositionally biased region" description="Polar residues" evidence="10">
    <location>
        <begin position="506"/>
        <end position="522"/>
    </location>
</feature>
<dbReference type="PRINTS" id="PR00628">
    <property type="entry name" value="INSULINRSI"/>
</dbReference>
<comment type="function">
    <text evidence="9">Activates phosphatidylinositol 3-kinase when bound to the regulatory p85 subunit. May mediate the control of various cellular processes by insulin-like peptides. When phosphorylated by the insulin receptor binds specifically to various cellular proteins containing SH2 domains. Involved in control of cell proliferation, cell size, and body and organ growth throughout development. Also has a role in a signaling pathway controlling the physiological response required to endure periods of low nutrient conditions. Insulin/insulin-like growth factor (IGF) signaling pathway has a role in regulating aging and is necessary in the ovary for vitellogenic maturation.</text>
</comment>
<evidence type="ECO:0000256" key="1">
    <source>
        <dbReference type="ARBA" id="ARBA00011440"/>
    </source>
</evidence>
<evidence type="ECO:0000256" key="6">
    <source>
        <dbReference type="ARBA" id="ARBA00022782"/>
    </source>
</evidence>
<feature type="compositionally biased region" description="Low complexity" evidence="10">
    <location>
        <begin position="272"/>
        <end position="282"/>
    </location>
</feature>
<organism evidence="13 14">
    <name type="scientific">Pocillopora damicornis</name>
    <name type="common">Cauliflower coral</name>
    <name type="synonym">Millepora damicornis</name>
    <dbReference type="NCBI Taxonomy" id="46731"/>
    <lineage>
        <taxon>Eukaryota</taxon>
        <taxon>Metazoa</taxon>
        <taxon>Cnidaria</taxon>
        <taxon>Anthozoa</taxon>
        <taxon>Hexacorallia</taxon>
        <taxon>Scleractinia</taxon>
        <taxon>Astrocoeniina</taxon>
        <taxon>Pocilloporidae</taxon>
        <taxon>Pocillopora</taxon>
    </lineage>
</organism>
<evidence type="ECO:0000256" key="4">
    <source>
        <dbReference type="ARBA" id="ARBA00022604"/>
    </source>
</evidence>
<keyword evidence="3" id="KW-0597">Phosphoprotein</keyword>
<dbReference type="GO" id="GO:0043548">
    <property type="term" value="F:phosphatidylinositol 3-kinase binding"/>
    <property type="evidence" value="ECO:0007669"/>
    <property type="project" value="TreeGrafter"/>
</dbReference>
<dbReference type="PROSITE" id="PS50003">
    <property type="entry name" value="PH_DOMAIN"/>
    <property type="match status" value="1"/>
</dbReference>
<dbReference type="Pfam" id="PF02174">
    <property type="entry name" value="IRS"/>
    <property type="match status" value="1"/>
</dbReference>
<keyword evidence="6" id="KW-0221">Differentiation</keyword>
<dbReference type="SMART" id="SM00310">
    <property type="entry name" value="PTBI"/>
    <property type="match status" value="1"/>
</dbReference>
<evidence type="ECO:0000256" key="7">
    <source>
        <dbReference type="ARBA" id="ARBA00022943"/>
    </source>
</evidence>
<comment type="subunit">
    <text evidence="1">Bindings to phosphatidylinositol 3-kinase and SHP2.</text>
</comment>
<dbReference type="PROSITE" id="PS51064">
    <property type="entry name" value="IRS_PTB"/>
    <property type="match status" value="1"/>
</dbReference>
<dbReference type="InterPro" id="IPR011993">
    <property type="entry name" value="PH-like_dom_sf"/>
</dbReference>
<feature type="compositionally biased region" description="Basic and acidic residues" evidence="10">
    <location>
        <begin position="321"/>
        <end position="334"/>
    </location>
</feature>
<dbReference type="InterPro" id="IPR001849">
    <property type="entry name" value="PH_domain"/>
</dbReference>
<feature type="region of interest" description="Disordered" evidence="10">
    <location>
        <begin position="728"/>
        <end position="770"/>
    </location>
</feature>
<dbReference type="CDD" id="cd01257">
    <property type="entry name" value="PH_IRS"/>
    <property type="match status" value="1"/>
</dbReference>
<evidence type="ECO:0000256" key="8">
    <source>
        <dbReference type="ARBA" id="ARBA00033282"/>
    </source>
</evidence>
<evidence type="ECO:0000259" key="11">
    <source>
        <dbReference type="PROSITE" id="PS50003"/>
    </source>
</evidence>
<evidence type="ECO:0000259" key="12">
    <source>
        <dbReference type="PROSITE" id="PS51064"/>
    </source>
</evidence>
<evidence type="ECO:0000256" key="3">
    <source>
        <dbReference type="ARBA" id="ARBA00022553"/>
    </source>
</evidence>
<dbReference type="PANTHER" id="PTHR10614:SF13">
    <property type="entry name" value="INSULIN RECEPTOR SUBSTRATE 1"/>
    <property type="match status" value="1"/>
</dbReference>
<evidence type="ECO:0000313" key="13">
    <source>
        <dbReference type="EMBL" id="RMX53152.1"/>
    </source>
</evidence>
<proteinExistence type="predicted"/>
<dbReference type="EMBL" id="RCHS01001508">
    <property type="protein sequence ID" value="RMX53152.1"/>
    <property type="molecule type" value="Genomic_DNA"/>
</dbReference>
<accession>A0A3M6UHM2</accession>
<feature type="domain" description="IRS-type PTB" evidence="12">
    <location>
        <begin position="122"/>
        <end position="226"/>
    </location>
</feature>
<dbReference type="InterPro" id="IPR002404">
    <property type="entry name" value="IRS_PTB"/>
</dbReference>
<dbReference type="Pfam" id="PF00169">
    <property type="entry name" value="PH"/>
    <property type="match status" value="1"/>
</dbReference>
<dbReference type="SMART" id="SM00233">
    <property type="entry name" value="PH"/>
    <property type="match status" value="1"/>
</dbReference>
<dbReference type="Proteomes" id="UP000275408">
    <property type="component" value="Unassembled WGS sequence"/>
</dbReference>
<dbReference type="GO" id="GO:0048477">
    <property type="term" value="P:oogenesis"/>
    <property type="evidence" value="ECO:0007669"/>
    <property type="project" value="UniProtKB-KW"/>
</dbReference>
<dbReference type="OrthoDB" id="946068at2759"/>
<reference evidence="13 14" key="1">
    <citation type="journal article" date="2018" name="Sci. Rep.">
        <title>Comparative analysis of the Pocillopora damicornis genome highlights role of immune system in coral evolution.</title>
        <authorList>
            <person name="Cunning R."/>
            <person name="Bay R.A."/>
            <person name="Gillette P."/>
            <person name="Baker A.C."/>
            <person name="Traylor-Knowles N."/>
        </authorList>
    </citation>
    <scope>NUCLEOTIDE SEQUENCE [LARGE SCALE GENOMIC DNA]</scope>
    <source>
        <strain evidence="13">RSMAS</strain>
        <tissue evidence="13">Whole animal</tissue>
    </source>
</reference>
<dbReference type="AlphaFoldDB" id="A0A3M6UHM2"/>
<feature type="region of interest" description="Disordered" evidence="10">
    <location>
        <begin position="408"/>
        <end position="493"/>
    </location>
</feature>
<comment type="caution">
    <text evidence="13">The sequence shown here is derived from an EMBL/GenBank/DDBJ whole genome shotgun (WGS) entry which is preliminary data.</text>
</comment>
<keyword evidence="14" id="KW-1185">Reference proteome</keyword>
<sequence length="797" mass="89750">MVIRKSDIMDDGDIVKEGHLRRLKTLKKRFFVLRSSPRKGKSRLEYFESEKKFRSKGPPKRVIYLASCLNIAKKEDSKHKLVFALYTREDVFGLIAESEDELNAWMKIMNIEKRKDEIFNASVSTWPVAVKPRGLGTSKNLAGLYDLQLSTRNLALVKKDTKEPAIEVQLVNIRRCGHTDCFFFMELGRSAATGAGELWIQVDDQVIAQNMHEAILSAMHNISSSDIPPVTRRRCDSEGKRGKSRPRPVSALMYPPSRGRSDTEPTSQNPLVRTVSSSVSTRNLTEFESPKNKTSSVLNRLRPRRRSKEGLNMSSESQVKNQEEKNPDFSDKVLMRPPSKPLEQKDDQPEYMNLGSKNVGETSSMQDYMAMNGVTGGRKNSDSYVDMEATKSKAVKAFKIVDNEQLNKKTTHTAPDGGYMDMTSLRKQHSDKQNGTAKSQSSSPRAGFVQQSKSSSPRQLRTTESALPNKPDIREFVAIKMSPSSSRRRSSQDYVSMCPLAVESGESPSYVNFSPGMNSPRSRSPKPNVRQRKEDSNGYYVNFTPGEEFSNRGKYLEIPTSLKRLNNSGDSSSYEDMHSYVNFSPGKITDDKNSNNSFKKHSLESVLLDKPRAYENIDLRGITKSKSAVDVPEYVNFVPGDICESSINDVFSVNDDPDTGLVKAQEYDEFSPGKIQVEGQRWRKSPCSYRRDSEPARIQTPKFVTIAPLDTTQEDEEIKQLNYVMLDLSNPDNSSESPSRQRRRPPNIDLSSCQRGSPGPKSAPVRSAYAEVDFTKSDGIRQARQERRESAYALVIN</sequence>
<keyword evidence="7" id="KW-0896">Oogenesis</keyword>
<evidence type="ECO:0000256" key="5">
    <source>
        <dbReference type="ARBA" id="ARBA00022737"/>
    </source>
</evidence>